<dbReference type="PROSITE" id="PS00134">
    <property type="entry name" value="TRYPSIN_HIS"/>
    <property type="match status" value="1"/>
</dbReference>
<name>A0A834M5A1_RHYFE</name>
<dbReference type="InterPro" id="IPR038565">
    <property type="entry name" value="CLIP_sf"/>
</dbReference>
<comment type="subcellular location">
    <subcellularLocation>
        <location evidence="1 10">Secreted</location>
    </subcellularLocation>
</comment>
<keyword evidence="11" id="KW-0472">Membrane</keyword>
<dbReference type="InterPro" id="IPR022700">
    <property type="entry name" value="CLIP"/>
</dbReference>
<dbReference type="Proteomes" id="UP000625711">
    <property type="component" value="Unassembled WGS sequence"/>
</dbReference>
<sequence>MSQLNIISFFSYSLCLIILFVCVTNSLDEGTPCNLSTGQFGLCQNVQTCPFVINILKTNKSHEAIQFLQSLICGYSGNIALVCCPTDTFKSAPNIDTNEELEKTANVGDLPEVPDCGLSTSNLPKVVGGVPATLGEFPWVVALGYKNTKTPSQPKWLCGGSLITKNHVLTAGHCITDTLYLARVGELNLYRDDDGAHPVDIPIAKTILHEGYPKNQRLFDIAILVLSRSTDGIDKVWPICLPWKSDLRSRSFENYNPFVAGWGKLYANGPSSDVLLKAQVPVVQNSICQSQYRTLSVINDSVLCAGKGNQDACNGDSGGPLMYGQAIMRQIRFYLIGVVSYGSGCANRDFAGVYARVTYFIDWIREHIATN</sequence>
<dbReference type="AlphaFoldDB" id="A0A834M5A1"/>
<dbReference type="SMART" id="SM00020">
    <property type="entry name" value="Tryp_SPc"/>
    <property type="match status" value="1"/>
</dbReference>
<evidence type="ECO:0000256" key="3">
    <source>
        <dbReference type="ARBA" id="ARBA00022670"/>
    </source>
</evidence>
<keyword evidence="11" id="KW-0812">Transmembrane</keyword>
<dbReference type="OrthoDB" id="425190at2759"/>
<comment type="domain">
    <text evidence="10">The clip domain consists of 35-55 residues which are 'knitted' together usually by 3 conserved disulfide bonds forming a clip-like compact structure.</text>
</comment>
<evidence type="ECO:0000256" key="6">
    <source>
        <dbReference type="ARBA" id="ARBA00022825"/>
    </source>
</evidence>
<evidence type="ECO:0000313" key="14">
    <source>
        <dbReference type="EMBL" id="KAF7268471.1"/>
    </source>
</evidence>
<feature type="domain" description="Clip" evidence="13">
    <location>
        <begin position="32"/>
        <end position="84"/>
    </location>
</feature>
<evidence type="ECO:0000259" key="13">
    <source>
        <dbReference type="PROSITE" id="PS51888"/>
    </source>
</evidence>
<keyword evidence="3 9" id="KW-0645">Protease</keyword>
<dbReference type="PROSITE" id="PS00135">
    <property type="entry name" value="TRYPSIN_SER"/>
    <property type="match status" value="1"/>
</dbReference>
<evidence type="ECO:0000256" key="2">
    <source>
        <dbReference type="ARBA" id="ARBA00022525"/>
    </source>
</evidence>
<organism evidence="14 15">
    <name type="scientific">Rhynchophorus ferrugineus</name>
    <name type="common">Red palm weevil</name>
    <name type="synonym">Curculio ferrugineus</name>
    <dbReference type="NCBI Taxonomy" id="354439"/>
    <lineage>
        <taxon>Eukaryota</taxon>
        <taxon>Metazoa</taxon>
        <taxon>Ecdysozoa</taxon>
        <taxon>Arthropoda</taxon>
        <taxon>Hexapoda</taxon>
        <taxon>Insecta</taxon>
        <taxon>Pterygota</taxon>
        <taxon>Neoptera</taxon>
        <taxon>Endopterygota</taxon>
        <taxon>Coleoptera</taxon>
        <taxon>Polyphaga</taxon>
        <taxon>Cucujiformia</taxon>
        <taxon>Curculionidae</taxon>
        <taxon>Dryophthorinae</taxon>
        <taxon>Rhynchophorus</taxon>
    </lineage>
</organism>
<comment type="similarity">
    <text evidence="8 10">Belongs to the peptidase S1 family. CLIP subfamily.</text>
</comment>
<dbReference type="InterPro" id="IPR009003">
    <property type="entry name" value="Peptidase_S1_PA"/>
</dbReference>
<dbReference type="GO" id="GO:0004252">
    <property type="term" value="F:serine-type endopeptidase activity"/>
    <property type="evidence" value="ECO:0007669"/>
    <property type="project" value="UniProtKB-UniRule"/>
</dbReference>
<dbReference type="EMBL" id="JAACXV010014320">
    <property type="protein sequence ID" value="KAF7268471.1"/>
    <property type="molecule type" value="Genomic_DNA"/>
</dbReference>
<evidence type="ECO:0000259" key="12">
    <source>
        <dbReference type="PROSITE" id="PS50240"/>
    </source>
</evidence>
<keyword evidence="5 9" id="KW-0378">Hydrolase</keyword>
<dbReference type="Pfam" id="PF00089">
    <property type="entry name" value="Trypsin"/>
    <property type="match status" value="1"/>
</dbReference>
<dbReference type="PANTHER" id="PTHR24252:SF7">
    <property type="entry name" value="HYALIN"/>
    <property type="match status" value="1"/>
</dbReference>
<dbReference type="Gene3D" id="3.30.1640.30">
    <property type="match status" value="1"/>
</dbReference>
<evidence type="ECO:0000256" key="4">
    <source>
        <dbReference type="ARBA" id="ARBA00022729"/>
    </source>
</evidence>
<proteinExistence type="inferred from homology"/>
<dbReference type="PRINTS" id="PR00722">
    <property type="entry name" value="CHYMOTRYPSIN"/>
</dbReference>
<dbReference type="GO" id="GO:0005576">
    <property type="term" value="C:extracellular region"/>
    <property type="evidence" value="ECO:0007669"/>
    <property type="project" value="UniProtKB-SubCell"/>
</dbReference>
<dbReference type="InterPro" id="IPR001254">
    <property type="entry name" value="Trypsin_dom"/>
</dbReference>
<dbReference type="InterPro" id="IPR043504">
    <property type="entry name" value="Peptidase_S1_PA_chymotrypsin"/>
</dbReference>
<gene>
    <name evidence="14" type="ORF">GWI33_018360</name>
</gene>
<dbReference type="GO" id="GO:0006508">
    <property type="term" value="P:proteolysis"/>
    <property type="evidence" value="ECO:0007669"/>
    <property type="project" value="UniProtKB-KW"/>
</dbReference>
<keyword evidence="2 10" id="KW-0964">Secreted</keyword>
<evidence type="ECO:0000256" key="1">
    <source>
        <dbReference type="ARBA" id="ARBA00004613"/>
    </source>
</evidence>
<dbReference type="Gene3D" id="2.40.10.10">
    <property type="entry name" value="Trypsin-like serine proteases"/>
    <property type="match status" value="2"/>
</dbReference>
<evidence type="ECO:0000256" key="10">
    <source>
        <dbReference type="RuleBase" id="RU366078"/>
    </source>
</evidence>
<dbReference type="SUPFAM" id="SSF50494">
    <property type="entry name" value="Trypsin-like serine proteases"/>
    <property type="match status" value="1"/>
</dbReference>
<evidence type="ECO:0000256" key="11">
    <source>
        <dbReference type="SAM" id="Phobius"/>
    </source>
</evidence>
<keyword evidence="6 9" id="KW-0720">Serine protease</keyword>
<accession>A0A834M5A1</accession>
<evidence type="ECO:0000256" key="7">
    <source>
        <dbReference type="ARBA" id="ARBA00023157"/>
    </source>
</evidence>
<evidence type="ECO:0000256" key="5">
    <source>
        <dbReference type="ARBA" id="ARBA00022801"/>
    </source>
</evidence>
<dbReference type="PROSITE" id="PS50240">
    <property type="entry name" value="TRYPSIN_DOM"/>
    <property type="match status" value="1"/>
</dbReference>
<dbReference type="CDD" id="cd00190">
    <property type="entry name" value="Tryp_SPc"/>
    <property type="match status" value="1"/>
</dbReference>
<comment type="caution">
    <text evidence="14">The sequence shown here is derived from an EMBL/GenBank/DDBJ whole genome shotgun (WGS) entry which is preliminary data.</text>
</comment>
<dbReference type="InterPro" id="IPR001314">
    <property type="entry name" value="Peptidase_S1A"/>
</dbReference>
<dbReference type="EC" id="3.4.21.-" evidence="9"/>
<keyword evidence="15" id="KW-1185">Reference proteome</keyword>
<evidence type="ECO:0000256" key="8">
    <source>
        <dbReference type="ARBA" id="ARBA00024195"/>
    </source>
</evidence>
<protein>
    <recommendedName>
        <fullName evidence="10">CLIP domain-containing serine protease</fullName>
        <ecNumber evidence="9">3.4.21.-</ecNumber>
    </recommendedName>
</protein>
<dbReference type="PANTHER" id="PTHR24252">
    <property type="entry name" value="ACROSIN-RELATED"/>
    <property type="match status" value="1"/>
</dbReference>
<dbReference type="PROSITE" id="PS51888">
    <property type="entry name" value="CLIP"/>
    <property type="match status" value="1"/>
</dbReference>
<evidence type="ECO:0000313" key="15">
    <source>
        <dbReference type="Proteomes" id="UP000625711"/>
    </source>
</evidence>
<dbReference type="FunFam" id="2.40.10.10:FF:000015">
    <property type="entry name" value="Atrial natriuretic peptide-converting enzyme"/>
    <property type="match status" value="1"/>
</dbReference>
<dbReference type="SMART" id="SM00680">
    <property type="entry name" value="CLIP"/>
    <property type="match status" value="1"/>
</dbReference>
<keyword evidence="7" id="KW-1015">Disulfide bond</keyword>
<keyword evidence="4" id="KW-0732">Signal</keyword>
<dbReference type="Pfam" id="PF12032">
    <property type="entry name" value="CLIP"/>
    <property type="match status" value="1"/>
</dbReference>
<keyword evidence="11" id="KW-1133">Transmembrane helix</keyword>
<feature type="transmembrane region" description="Helical" evidence="11">
    <location>
        <begin position="7"/>
        <end position="27"/>
    </location>
</feature>
<dbReference type="InterPro" id="IPR033116">
    <property type="entry name" value="TRYPSIN_SER"/>
</dbReference>
<feature type="domain" description="Peptidase S1" evidence="12">
    <location>
        <begin position="126"/>
        <end position="369"/>
    </location>
</feature>
<dbReference type="InterPro" id="IPR018114">
    <property type="entry name" value="TRYPSIN_HIS"/>
</dbReference>
<evidence type="ECO:0000256" key="9">
    <source>
        <dbReference type="RuleBase" id="RU363034"/>
    </source>
</evidence>
<reference evidence="14" key="1">
    <citation type="submission" date="2020-08" db="EMBL/GenBank/DDBJ databases">
        <title>Genome sequencing and assembly of the red palm weevil Rhynchophorus ferrugineus.</title>
        <authorList>
            <person name="Dias G.B."/>
            <person name="Bergman C.M."/>
            <person name="Manee M."/>
        </authorList>
    </citation>
    <scope>NUCLEOTIDE SEQUENCE</scope>
    <source>
        <strain evidence="14">AA-2017</strain>
        <tissue evidence="14">Whole larva</tissue>
    </source>
</reference>